<gene>
    <name evidence="4" type="ORF">ACFQ3J_00640</name>
</gene>
<dbReference type="InterPro" id="IPR003583">
    <property type="entry name" value="Hlx-hairpin-Hlx_DNA-bd_motif"/>
</dbReference>
<feature type="compositionally biased region" description="Polar residues" evidence="1">
    <location>
        <begin position="85"/>
        <end position="97"/>
    </location>
</feature>
<evidence type="ECO:0000313" key="4">
    <source>
        <dbReference type="EMBL" id="MFD1126679.1"/>
    </source>
</evidence>
<dbReference type="SMART" id="SM00278">
    <property type="entry name" value="HhH1"/>
    <property type="match status" value="2"/>
</dbReference>
<dbReference type="RefSeq" id="WP_251580777.1">
    <property type="nucleotide sequence ID" value="NZ_JBHTKX010000001.1"/>
</dbReference>
<dbReference type="SUPFAM" id="SSF47781">
    <property type="entry name" value="RuvA domain 2-like"/>
    <property type="match status" value="1"/>
</dbReference>
<feature type="compositionally biased region" description="Low complexity" evidence="1">
    <location>
        <begin position="44"/>
        <end position="57"/>
    </location>
</feature>
<dbReference type="NCBIfam" id="TIGR00426">
    <property type="entry name" value="competence protein ComEA helix-hairpin-helix repeat region"/>
    <property type="match status" value="1"/>
</dbReference>
<dbReference type="InterPro" id="IPR051675">
    <property type="entry name" value="Endo/Exo/Phosphatase_dom_1"/>
</dbReference>
<dbReference type="EMBL" id="JBHTKX010000001">
    <property type="protein sequence ID" value="MFD1126679.1"/>
    <property type="molecule type" value="Genomic_DNA"/>
</dbReference>
<feature type="compositionally biased region" description="Basic and acidic residues" evidence="1">
    <location>
        <begin position="58"/>
        <end position="81"/>
    </location>
</feature>
<reference evidence="5" key="1">
    <citation type="journal article" date="2019" name="Int. J. Syst. Evol. Microbiol.">
        <title>The Global Catalogue of Microorganisms (GCM) 10K type strain sequencing project: providing services to taxonomists for standard genome sequencing and annotation.</title>
        <authorList>
            <consortium name="The Broad Institute Genomics Platform"/>
            <consortium name="The Broad Institute Genome Sequencing Center for Infectious Disease"/>
            <person name="Wu L."/>
            <person name="Ma J."/>
        </authorList>
    </citation>
    <scope>NUCLEOTIDE SEQUENCE [LARGE SCALE GENOMIC DNA]</scope>
    <source>
        <strain evidence="5">CCUG 53519</strain>
    </source>
</reference>
<feature type="domain" description="Helix-hairpin-helix DNA-binding motif class 1" evidence="3">
    <location>
        <begin position="202"/>
        <end position="221"/>
    </location>
</feature>
<dbReference type="GO" id="GO:0003677">
    <property type="term" value="F:DNA binding"/>
    <property type="evidence" value="ECO:0007669"/>
    <property type="project" value="UniProtKB-KW"/>
</dbReference>
<dbReference type="PANTHER" id="PTHR21180:SF32">
    <property type="entry name" value="ENDONUCLEASE_EXONUCLEASE_PHOSPHATASE FAMILY DOMAIN-CONTAINING PROTEIN 1"/>
    <property type="match status" value="1"/>
</dbReference>
<evidence type="ECO:0000256" key="1">
    <source>
        <dbReference type="SAM" id="MobiDB-lite"/>
    </source>
</evidence>
<comment type="caution">
    <text evidence="4">The sequence shown here is derived from an EMBL/GenBank/DDBJ whole genome shotgun (WGS) entry which is preliminary data.</text>
</comment>
<feature type="signal peptide" evidence="2">
    <location>
        <begin position="1"/>
        <end position="17"/>
    </location>
</feature>
<keyword evidence="5" id="KW-1185">Reference proteome</keyword>
<organism evidence="4 5">
    <name type="scientific">Paenibacillus provencensis</name>
    <dbReference type="NCBI Taxonomy" id="441151"/>
    <lineage>
        <taxon>Bacteria</taxon>
        <taxon>Bacillati</taxon>
        <taxon>Bacillota</taxon>
        <taxon>Bacilli</taxon>
        <taxon>Bacillales</taxon>
        <taxon>Paenibacillaceae</taxon>
        <taxon>Paenibacillus</taxon>
    </lineage>
</organism>
<protein>
    <submittedName>
        <fullName evidence="4">ComEA family DNA-binding protein</fullName>
    </submittedName>
</protein>
<name>A0ABW3PH70_9BACL</name>
<feature type="region of interest" description="Disordered" evidence="1">
    <location>
        <begin position="43"/>
        <end position="132"/>
    </location>
</feature>
<keyword evidence="4" id="KW-0238">DNA-binding</keyword>
<keyword evidence="2" id="KW-0732">Signal</keyword>
<evidence type="ECO:0000259" key="3">
    <source>
        <dbReference type="SMART" id="SM00278"/>
    </source>
</evidence>
<feature type="chain" id="PRO_5045379181" evidence="2">
    <location>
        <begin position="18"/>
        <end position="225"/>
    </location>
</feature>
<dbReference type="Gene3D" id="1.10.150.280">
    <property type="entry name" value="AF1531-like domain"/>
    <property type="match status" value="1"/>
</dbReference>
<accession>A0ABW3PH70</accession>
<dbReference type="PANTHER" id="PTHR21180">
    <property type="entry name" value="ENDONUCLEASE/EXONUCLEASE/PHOSPHATASE FAMILY DOMAIN-CONTAINING PROTEIN 1"/>
    <property type="match status" value="1"/>
</dbReference>
<dbReference type="Proteomes" id="UP001597169">
    <property type="component" value="Unassembled WGS sequence"/>
</dbReference>
<dbReference type="InterPro" id="IPR004509">
    <property type="entry name" value="Competence_ComEA_HhH"/>
</dbReference>
<evidence type="ECO:0000313" key="5">
    <source>
        <dbReference type="Proteomes" id="UP001597169"/>
    </source>
</evidence>
<dbReference type="InterPro" id="IPR010994">
    <property type="entry name" value="RuvA_2-like"/>
</dbReference>
<proteinExistence type="predicted"/>
<evidence type="ECO:0000256" key="2">
    <source>
        <dbReference type="SAM" id="SignalP"/>
    </source>
</evidence>
<sequence>MKRGTIVIALTALSASALILFGGSGDSGTEEWTEISDRVALSVNEGNADAGAGAGSAEGKEKEANESKETEAVESKEKETAEEQAISQNTSSANTHVTSEDSSKTAPEGTIEENMTSSLPTKIEGNSGGNVQGEPAVIQAVQDTEPAADAVVSGEASSAAEGKVAVNTATLAELMELPGIGETKAQAIMDYRAEHGPFQKPSDLTNVKGIGMKMLEKMSPYLYIN</sequence>
<feature type="domain" description="Helix-hairpin-helix DNA-binding motif class 1" evidence="3">
    <location>
        <begin position="172"/>
        <end position="191"/>
    </location>
</feature>
<dbReference type="Pfam" id="PF12836">
    <property type="entry name" value="HHH_3"/>
    <property type="match status" value="1"/>
</dbReference>